<dbReference type="GO" id="GO:0010971">
    <property type="term" value="P:positive regulation of G2/M transition of mitotic cell cycle"/>
    <property type="evidence" value="ECO:0007669"/>
    <property type="project" value="TreeGrafter"/>
</dbReference>
<proteinExistence type="predicted"/>
<dbReference type="GO" id="GO:0005634">
    <property type="term" value="C:nucleus"/>
    <property type="evidence" value="ECO:0007669"/>
    <property type="project" value="TreeGrafter"/>
</dbReference>
<dbReference type="PANTHER" id="PTHR10828">
    <property type="entry name" value="M-PHASE INDUCER PHOSPHATASE DUAL SPECIFICITY PHOSPHATASE CDC25"/>
    <property type="match status" value="1"/>
</dbReference>
<evidence type="ECO:0000313" key="2">
    <source>
        <dbReference type="Proteomes" id="UP000828390"/>
    </source>
</evidence>
<dbReference type="SUPFAM" id="SSF52821">
    <property type="entry name" value="Rhodanese/Cell cycle control phosphatase"/>
    <property type="match status" value="1"/>
</dbReference>
<dbReference type="AlphaFoldDB" id="A0A9D4ENJ0"/>
<dbReference type="Proteomes" id="UP000828390">
    <property type="component" value="Unassembled WGS sequence"/>
</dbReference>
<accession>A0A9D4ENJ0</accession>
<evidence type="ECO:0000313" key="1">
    <source>
        <dbReference type="EMBL" id="KAH3782729.1"/>
    </source>
</evidence>
<keyword evidence="2" id="KW-1185">Reference proteome</keyword>
<name>A0A9D4ENJ0_DREPO</name>
<organism evidence="1 2">
    <name type="scientific">Dreissena polymorpha</name>
    <name type="common">Zebra mussel</name>
    <name type="synonym">Mytilus polymorpha</name>
    <dbReference type="NCBI Taxonomy" id="45954"/>
    <lineage>
        <taxon>Eukaryota</taxon>
        <taxon>Metazoa</taxon>
        <taxon>Spiralia</taxon>
        <taxon>Lophotrochozoa</taxon>
        <taxon>Mollusca</taxon>
        <taxon>Bivalvia</taxon>
        <taxon>Autobranchia</taxon>
        <taxon>Heteroconchia</taxon>
        <taxon>Euheterodonta</taxon>
        <taxon>Imparidentia</taxon>
        <taxon>Neoheterodontei</taxon>
        <taxon>Myida</taxon>
        <taxon>Dreissenoidea</taxon>
        <taxon>Dreissenidae</taxon>
        <taxon>Dreissena</taxon>
    </lineage>
</organism>
<dbReference type="GO" id="GO:0110032">
    <property type="term" value="P:positive regulation of G2/MI transition of meiotic cell cycle"/>
    <property type="evidence" value="ECO:0007669"/>
    <property type="project" value="TreeGrafter"/>
</dbReference>
<gene>
    <name evidence="1" type="ORF">DPMN_160648</name>
</gene>
<dbReference type="EMBL" id="JAIWYP010000008">
    <property type="protein sequence ID" value="KAH3782729.1"/>
    <property type="molecule type" value="Genomic_DNA"/>
</dbReference>
<dbReference type="GO" id="GO:0005737">
    <property type="term" value="C:cytoplasm"/>
    <property type="evidence" value="ECO:0007669"/>
    <property type="project" value="TreeGrafter"/>
</dbReference>
<dbReference type="Gene3D" id="3.40.250.10">
    <property type="entry name" value="Rhodanese-like domain"/>
    <property type="match status" value="1"/>
</dbReference>
<reference evidence="1" key="2">
    <citation type="submission" date="2020-11" db="EMBL/GenBank/DDBJ databases">
        <authorList>
            <person name="McCartney M.A."/>
            <person name="Auch B."/>
            <person name="Kono T."/>
            <person name="Mallez S."/>
            <person name="Becker A."/>
            <person name="Gohl D.M."/>
            <person name="Silverstein K.A.T."/>
            <person name="Koren S."/>
            <person name="Bechman K.B."/>
            <person name="Herman A."/>
            <person name="Abrahante J.E."/>
            <person name="Garbe J."/>
        </authorList>
    </citation>
    <scope>NUCLEOTIDE SEQUENCE</scope>
    <source>
        <strain evidence="1">Duluth1</strain>
        <tissue evidence="1">Whole animal</tissue>
    </source>
</reference>
<protein>
    <submittedName>
        <fullName evidence="1">Uncharacterized protein</fullName>
    </submittedName>
</protein>
<dbReference type="GO" id="GO:0004725">
    <property type="term" value="F:protein tyrosine phosphatase activity"/>
    <property type="evidence" value="ECO:0007669"/>
    <property type="project" value="TreeGrafter"/>
</dbReference>
<comment type="caution">
    <text evidence="1">The sequence shown here is derived from an EMBL/GenBank/DDBJ whole genome shotgun (WGS) entry which is preliminary data.</text>
</comment>
<dbReference type="InterPro" id="IPR036873">
    <property type="entry name" value="Rhodanese-like_dom_sf"/>
</dbReference>
<dbReference type="PANTHER" id="PTHR10828:SF76">
    <property type="entry name" value="M-PHASE INDUCER PHOSPHATASE"/>
    <property type="match status" value="1"/>
</dbReference>
<sequence>MYLTKYCYVNCRYRHLRSEDRAINSDVYPRLNFPEIYLLEGGYKAFFNAHVVSLTL</sequence>
<reference evidence="1" key="1">
    <citation type="journal article" date="2019" name="bioRxiv">
        <title>The Genome of the Zebra Mussel, Dreissena polymorpha: A Resource for Invasive Species Research.</title>
        <authorList>
            <person name="McCartney M.A."/>
            <person name="Auch B."/>
            <person name="Kono T."/>
            <person name="Mallez S."/>
            <person name="Zhang Y."/>
            <person name="Obille A."/>
            <person name="Becker A."/>
            <person name="Abrahante J.E."/>
            <person name="Garbe J."/>
            <person name="Badalamenti J.P."/>
            <person name="Herman A."/>
            <person name="Mangelson H."/>
            <person name="Liachko I."/>
            <person name="Sullivan S."/>
            <person name="Sone E.D."/>
            <person name="Koren S."/>
            <person name="Silverstein K.A.T."/>
            <person name="Beckman K.B."/>
            <person name="Gohl D.M."/>
        </authorList>
    </citation>
    <scope>NUCLEOTIDE SEQUENCE</scope>
    <source>
        <strain evidence="1">Duluth1</strain>
        <tissue evidence="1">Whole animal</tissue>
    </source>
</reference>
<dbReference type="GO" id="GO:0000086">
    <property type="term" value="P:G2/M transition of mitotic cell cycle"/>
    <property type="evidence" value="ECO:0007669"/>
    <property type="project" value="TreeGrafter"/>
</dbReference>